<sequence>MHTITLDAKIDKTAWQTDDKIWAKQRLQQWKKLSSALRKEGALLPKDVKYYKHYFLTGHIIKDGIEFDFAPTLNAVIFMMFHPDQSAENLLTIYTQYTTVYRKDRCDNSARYFTREIAGHYFGENGILNGILNGNEALYCQILFGDSKAEFAKLHMIKDYTAFRGYCQELIPFLLDSQSYIHHYKQYLTDFYFCTSRKTDYTVTAKVREVNFFLRIIAYYELLDPFKGTDELHYKRAWILVNKVREKLTEPDLPEALLELWESAQTVEGKQQLFEKIEDKYPSLQILSA</sequence>
<dbReference type="Proteomes" id="UP000006327">
    <property type="component" value="Unassembled WGS sequence"/>
</dbReference>
<dbReference type="RefSeq" id="WP_007624673.1">
    <property type="nucleotide sequence ID" value="NZ_BAEO01000062.1"/>
</dbReference>
<protein>
    <submittedName>
        <fullName evidence="1">Uncharacterized protein</fullName>
    </submittedName>
</protein>
<evidence type="ECO:0000313" key="1">
    <source>
        <dbReference type="EMBL" id="GAC21565.1"/>
    </source>
</evidence>
<comment type="caution">
    <text evidence="1">The sequence shown here is derived from an EMBL/GenBank/DDBJ whole genome shotgun (WGS) entry which is preliminary data.</text>
</comment>
<proteinExistence type="predicted"/>
<organism evidence="1 2">
    <name type="scientific">Paraglaciecola arctica BSs20135</name>
    <dbReference type="NCBI Taxonomy" id="493475"/>
    <lineage>
        <taxon>Bacteria</taxon>
        <taxon>Pseudomonadati</taxon>
        <taxon>Pseudomonadota</taxon>
        <taxon>Gammaproteobacteria</taxon>
        <taxon>Alteromonadales</taxon>
        <taxon>Alteromonadaceae</taxon>
        <taxon>Paraglaciecola</taxon>
    </lineage>
</organism>
<keyword evidence="2" id="KW-1185">Reference proteome</keyword>
<dbReference type="eggNOG" id="ENOG50342JX">
    <property type="taxonomic scope" value="Bacteria"/>
</dbReference>
<dbReference type="EMBL" id="BAEO01000062">
    <property type="protein sequence ID" value="GAC21565.1"/>
    <property type="molecule type" value="Genomic_DNA"/>
</dbReference>
<gene>
    <name evidence="1" type="ORF">GARC_4623</name>
</gene>
<reference evidence="1 2" key="1">
    <citation type="journal article" date="2017" name="Antonie Van Leeuwenhoek">
        <title>Rhizobium rhizosphaerae sp. nov., a novel species isolated from rice rhizosphere.</title>
        <authorList>
            <person name="Zhao J.J."/>
            <person name="Zhang J."/>
            <person name="Zhang R.J."/>
            <person name="Zhang C.W."/>
            <person name="Yin H.Q."/>
            <person name="Zhang X.X."/>
        </authorList>
    </citation>
    <scope>NUCLEOTIDE SEQUENCE [LARGE SCALE GENOMIC DNA]</scope>
    <source>
        <strain evidence="1 2">BSs20135</strain>
    </source>
</reference>
<dbReference type="OrthoDB" id="6384639at2"/>
<dbReference type="AlphaFoldDB" id="K6ZDS2"/>
<evidence type="ECO:0000313" key="2">
    <source>
        <dbReference type="Proteomes" id="UP000006327"/>
    </source>
</evidence>
<accession>K6ZDS2</accession>
<name>K6ZDS2_9ALTE</name>